<dbReference type="PANTHER" id="PTHR43685:SF2">
    <property type="entry name" value="GLYCOSYLTRANSFERASE 2-LIKE DOMAIN-CONTAINING PROTEIN"/>
    <property type="match status" value="1"/>
</dbReference>
<feature type="domain" description="Glycosyltransferase 2-like" evidence="1">
    <location>
        <begin position="242"/>
        <end position="372"/>
    </location>
</feature>
<keyword evidence="2" id="KW-0808">Transferase</keyword>
<dbReference type="AlphaFoldDB" id="A0A8J2XFA1"/>
<dbReference type="InterPro" id="IPR001173">
    <property type="entry name" value="Glyco_trans_2-like"/>
</dbReference>
<organism evidence="2 3">
    <name type="scientific">Aquaticitalea lipolytica</name>
    <dbReference type="NCBI Taxonomy" id="1247562"/>
    <lineage>
        <taxon>Bacteria</taxon>
        <taxon>Pseudomonadati</taxon>
        <taxon>Bacteroidota</taxon>
        <taxon>Flavobacteriia</taxon>
        <taxon>Flavobacteriales</taxon>
        <taxon>Flavobacteriaceae</taxon>
        <taxon>Aquaticitalea</taxon>
    </lineage>
</organism>
<dbReference type="SUPFAM" id="SSF53448">
    <property type="entry name" value="Nucleotide-diphospho-sugar transferases"/>
    <property type="match status" value="1"/>
</dbReference>
<comment type="caution">
    <text evidence="2">The sequence shown here is derived from an EMBL/GenBank/DDBJ whole genome shotgun (WGS) entry which is preliminary data.</text>
</comment>
<evidence type="ECO:0000313" key="3">
    <source>
        <dbReference type="Proteomes" id="UP000598120"/>
    </source>
</evidence>
<evidence type="ECO:0000313" key="2">
    <source>
        <dbReference type="EMBL" id="GFZ78018.1"/>
    </source>
</evidence>
<dbReference type="Proteomes" id="UP000598120">
    <property type="component" value="Unassembled WGS sequence"/>
</dbReference>
<protein>
    <submittedName>
        <fullName evidence="2">Glycosyl transferase</fullName>
    </submittedName>
</protein>
<dbReference type="InterPro" id="IPR050834">
    <property type="entry name" value="Glycosyltransf_2"/>
</dbReference>
<dbReference type="GO" id="GO:0016740">
    <property type="term" value="F:transferase activity"/>
    <property type="evidence" value="ECO:0007669"/>
    <property type="project" value="UniProtKB-KW"/>
</dbReference>
<proteinExistence type="predicted"/>
<dbReference type="RefSeq" id="WP_188604702.1">
    <property type="nucleotide sequence ID" value="NZ_BMIC01000001.1"/>
</dbReference>
<dbReference type="EMBL" id="BMIC01000001">
    <property type="protein sequence ID" value="GFZ78018.1"/>
    <property type="molecule type" value="Genomic_DNA"/>
</dbReference>
<evidence type="ECO:0000259" key="1">
    <source>
        <dbReference type="Pfam" id="PF00535"/>
    </source>
</evidence>
<gene>
    <name evidence="2" type="ORF">GCM10011531_04400</name>
</gene>
<reference evidence="2 3" key="1">
    <citation type="journal article" date="2014" name="Int. J. Syst. Evol. Microbiol.">
        <title>Complete genome sequence of Corynebacterium casei LMG S-19264T (=DSM 44701T), isolated from a smear-ripened cheese.</title>
        <authorList>
            <consortium name="US DOE Joint Genome Institute (JGI-PGF)"/>
            <person name="Walter F."/>
            <person name="Albersmeier A."/>
            <person name="Kalinowski J."/>
            <person name="Ruckert C."/>
        </authorList>
    </citation>
    <scope>NUCLEOTIDE SEQUENCE [LARGE SCALE GENOMIC DNA]</scope>
    <source>
        <strain evidence="2 3">CGMCC 1.15295</strain>
    </source>
</reference>
<name>A0A8J2XFA1_9FLAO</name>
<keyword evidence="3" id="KW-1185">Reference proteome</keyword>
<sequence>MIVITHKQNKVVSVLDYTSKKTINISTSKLVEAFFEVAKANYNRLIVWCHDDLKVAINEEEIIAVFHHKLIMASFEVRNSYCIDKRIGYVESSPFIKVNKNVNYPTWLMSSCIGGIYAEALLQFKHKDFKHQTFDFVLNSIAKSGIKNGLFCYSSPKLLKPNSVVLESIKPSTYELFKFIKWHYRSRWALLTLFNSMIYEKRFLILPYLSSFFTSGSISNPNFKDVEVVSAKRYNPNFDIDVVIPTIGRATFLYDVLQDLASQTLLPKNVIIVEQNPDANSKSELDFLTTKAWPFKIKHSFIHQTGACNARNTALKQVESEWVFLADDDIRFDNLTIEKALNSISVLGVNAATLSCLKEGEKEKNTTIKQWHTFGSGCSIICNEIAKRIAFDIAYEHGFGEDGDFGMQLRNLGDDIAYLPQVHLVHLKAPIGGFRAPFIQPWQNDEVQPKPSPTIMLYNLKHQTDFQIKGYKTLLFFKYFKLQSNKNIVSYFSQMRERWKSSEKWANQLKAKTSI</sequence>
<dbReference type="InterPro" id="IPR029044">
    <property type="entry name" value="Nucleotide-diphossugar_trans"/>
</dbReference>
<dbReference type="Pfam" id="PF00535">
    <property type="entry name" value="Glycos_transf_2"/>
    <property type="match status" value="1"/>
</dbReference>
<dbReference type="PANTHER" id="PTHR43685">
    <property type="entry name" value="GLYCOSYLTRANSFERASE"/>
    <property type="match status" value="1"/>
</dbReference>
<dbReference type="Gene3D" id="3.90.550.10">
    <property type="entry name" value="Spore Coat Polysaccharide Biosynthesis Protein SpsA, Chain A"/>
    <property type="match status" value="1"/>
</dbReference>
<dbReference type="CDD" id="cd00761">
    <property type="entry name" value="Glyco_tranf_GTA_type"/>
    <property type="match status" value="1"/>
</dbReference>
<accession>A0A8J2XFA1</accession>